<dbReference type="InterPro" id="IPR051343">
    <property type="entry name" value="G-type_lectin_kinases/EP1-like"/>
</dbReference>
<dbReference type="Proteomes" id="UP001295469">
    <property type="component" value="Chromosome C02"/>
</dbReference>
<gene>
    <name evidence="3" type="ORF">DARMORV10_C02P61240.1</name>
</gene>
<sequence length="219" mass="24298">QVLVVLSQNIINGSVPVGESLTALDPSKSPVHALGFSKIRAIQPNGGFSLSIWFYKTPNTTIVWHAQDVNTTSGLVPAGSKVTLTADRGLVLADPRDFHDRVPAATTKSLDVGRNLSSRRTETDFGKGKFRLHLGLDGNLQLLVLNSNSLSDSDVYFHYYESRTKEPNPGTRLVFNRSGYMYVLLSSKQQLNAYSQQGSSRVFYRLLPPCRSTFRRCFN</sequence>
<dbReference type="EMBL" id="HG994366">
    <property type="protein sequence ID" value="CAF1921313.1"/>
    <property type="molecule type" value="Genomic_DNA"/>
</dbReference>
<dbReference type="PANTHER" id="PTHR47976">
    <property type="entry name" value="G-TYPE LECTIN S-RECEPTOR-LIKE SERINE/THREONINE-PROTEIN KINASE SD2-5"/>
    <property type="match status" value="1"/>
</dbReference>
<accession>A0A816KXZ2</accession>
<dbReference type="InterPro" id="IPR036426">
    <property type="entry name" value="Bulb-type_lectin_dom_sf"/>
</dbReference>
<evidence type="ECO:0000256" key="2">
    <source>
        <dbReference type="ARBA" id="ARBA00023157"/>
    </source>
</evidence>
<name>A0A816KXZ2_BRANA</name>
<evidence type="ECO:0000256" key="1">
    <source>
        <dbReference type="ARBA" id="ARBA00022729"/>
    </source>
</evidence>
<keyword evidence="1" id="KW-0732">Signal</keyword>
<evidence type="ECO:0000313" key="3">
    <source>
        <dbReference type="EMBL" id="CAF1921313.1"/>
    </source>
</evidence>
<proteinExistence type="predicted"/>
<dbReference type="Gene3D" id="2.90.10.10">
    <property type="entry name" value="Bulb-type lectin domain"/>
    <property type="match status" value="1"/>
</dbReference>
<organism evidence="3">
    <name type="scientific">Brassica napus</name>
    <name type="common">Rape</name>
    <dbReference type="NCBI Taxonomy" id="3708"/>
    <lineage>
        <taxon>Eukaryota</taxon>
        <taxon>Viridiplantae</taxon>
        <taxon>Streptophyta</taxon>
        <taxon>Embryophyta</taxon>
        <taxon>Tracheophyta</taxon>
        <taxon>Spermatophyta</taxon>
        <taxon>Magnoliopsida</taxon>
        <taxon>eudicotyledons</taxon>
        <taxon>Gunneridae</taxon>
        <taxon>Pentapetalae</taxon>
        <taxon>rosids</taxon>
        <taxon>malvids</taxon>
        <taxon>Brassicales</taxon>
        <taxon>Brassicaceae</taxon>
        <taxon>Brassiceae</taxon>
        <taxon>Brassica</taxon>
    </lineage>
</organism>
<keyword evidence="2" id="KW-1015">Disulfide bond</keyword>
<protein>
    <submittedName>
        <fullName evidence="3">(rape) hypothetical protein</fullName>
    </submittedName>
</protein>
<reference evidence="3" key="1">
    <citation type="submission" date="2021-01" db="EMBL/GenBank/DDBJ databases">
        <authorList>
            <consortium name="Genoscope - CEA"/>
            <person name="William W."/>
        </authorList>
    </citation>
    <scope>NUCLEOTIDE SEQUENCE</scope>
</reference>
<feature type="non-terminal residue" evidence="3">
    <location>
        <position position="219"/>
    </location>
</feature>
<dbReference type="AlphaFoldDB" id="A0A816KXZ2"/>
<dbReference type="PANTHER" id="PTHR47976:SF15">
    <property type="entry name" value="G-TYPE LECTIN S-RECEPTOR-LIKE SERINE_THREONINE-PROTEIN KINASE RLK1"/>
    <property type="match status" value="1"/>
</dbReference>